<reference evidence="2" key="1">
    <citation type="submission" date="2021-03" db="EMBL/GenBank/DDBJ databases">
        <authorList>
            <person name="Bekaert M."/>
        </authorList>
    </citation>
    <scope>NUCLEOTIDE SEQUENCE</scope>
</reference>
<protein>
    <recommendedName>
        <fullName evidence="4">B box-type domain-containing protein</fullName>
    </recommendedName>
</protein>
<dbReference type="AlphaFoldDB" id="A0A8S3RHR4"/>
<keyword evidence="1" id="KW-0175">Coiled coil</keyword>
<name>A0A8S3RHR4_MYTED</name>
<sequence length="192" mass="22800">MATNWNICGVCDNLHITKHSVVWCSECDEGLCENVRSIMLFRSHQKAMTPFLSRNIRSYRPRFWKLLRPANFIKRSSNFCKKHDYPCCKKCVESHNDCKSLIDINELIKNIKTSNAFYEFEQNLMEIVENIKRLNTNRKENLTSLEHKKRKIETKIAQTRTNINIHLDKLQDGLMKELTTIEEKEKEKYKLC</sequence>
<dbReference type="OrthoDB" id="6094186at2759"/>
<evidence type="ECO:0000313" key="2">
    <source>
        <dbReference type="EMBL" id="CAG2208910.1"/>
    </source>
</evidence>
<feature type="coiled-coil region" evidence="1">
    <location>
        <begin position="142"/>
        <end position="187"/>
    </location>
</feature>
<dbReference type="EMBL" id="CAJPWZ010001126">
    <property type="protein sequence ID" value="CAG2208910.1"/>
    <property type="molecule type" value="Genomic_DNA"/>
</dbReference>
<comment type="caution">
    <text evidence="2">The sequence shown here is derived from an EMBL/GenBank/DDBJ whole genome shotgun (WGS) entry which is preliminary data.</text>
</comment>
<keyword evidence="3" id="KW-1185">Reference proteome</keyword>
<evidence type="ECO:0000256" key="1">
    <source>
        <dbReference type="SAM" id="Coils"/>
    </source>
</evidence>
<dbReference type="Proteomes" id="UP000683360">
    <property type="component" value="Unassembled WGS sequence"/>
</dbReference>
<accession>A0A8S3RHR4</accession>
<gene>
    <name evidence="2" type="ORF">MEDL_23155</name>
</gene>
<evidence type="ECO:0008006" key="4">
    <source>
        <dbReference type="Google" id="ProtNLM"/>
    </source>
</evidence>
<organism evidence="2 3">
    <name type="scientific">Mytilus edulis</name>
    <name type="common">Blue mussel</name>
    <dbReference type="NCBI Taxonomy" id="6550"/>
    <lineage>
        <taxon>Eukaryota</taxon>
        <taxon>Metazoa</taxon>
        <taxon>Spiralia</taxon>
        <taxon>Lophotrochozoa</taxon>
        <taxon>Mollusca</taxon>
        <taxon>Bivalvia</taxon>
        <taxon>Autobranchia</taxon>
        <taxon>Pteriomorphia</taxon>
        <taxon>Mytilida</taxon>
        <taxon>Mytiloidea</taxon>
        <taxon>Mytilidae</taxon>
        <taxon>Mytilinae</taxon>
        <taxon>Mytilus</taxon>
    </lineage>
</organism>
<evidence type="ECO:0000313" key="3">
    <source>
        <dbReference type="Proteomes" id="UP000683360"/>
    </source>
</evidence>
<proteinExistence type="predicted"/>